<dbReference type="OrthoDB" id="383574at2"/>
<dbReference type="AlphaFoldDB" id="A0A1W1XDM9"/>
<protein>
    <submittedName>
        <fullName evidence="1">Uncharacterized protein</fullName>
    </submittedName>
</protein>
<evidence type="ECO:0000313" key="1">
    <source>
        <dbReference type="EMBL" id="SMC21993.1"/>
    </source>
</evidence>
<dbReference type="RefSeq" id="WP_139795995.1">
    <property type="nucleotide sequence ID" value="NZ_FWXH01000003.1"/>
</dbReference>
<keyword evidence="2" id="KW-1185">Reference proteome</keyword>
<evidence type="ECO:0000313" key="2">
    <source>
        <dbReference type="Proteomes" id="UP000192468"/>
    </source>
</evidence>
<name>A0A1W1XDM9_9CLOT</name>
<dbReference type="EMBL" id="FWXH01000003">
    <property type="protein sequence ID" value="SMC21993.1"/>
    <property type="molecule type" value="Genomic_DNA"/>
</dbReference>
<reference evidence="1 2" key="1">
    <citation type="submission" date="2017-04" db="EMBL/GenBank/DDBJ databases">
        <authorList>
            <person name="Afonso C.L."/>
            <person name="Miller P.J."/>
            <person name="Scott M.A."/>
            <person name="Spackman E."/>
            <person name="Goraichik I."/>
            <person name="Dimitrov K.M."/>
            <person name="Suarez D.L."/>
            <person name="Swayne D.E."/>
        </authorList>
    </citation>
    <scope>NUCLEOTIDE SEQUENCE [LARGE SCALE GENOMIC DNA]</scope>
    <source>
        <strain evidence="1 2">DSM 12555</strain>
    </source>
</reference>
<dbReference type="Proteomes" id="UP000192468">
    <property type="component" value="Unassembled WGS sequence"/>
</dbReference>
<accession>A0A1W1XDM9</accession>
<gene>
    <name evidence="1" type="ORF">SAMN02745134_01507</name>
</gene>
<dbReference type="STRING" id="1121291.SAMN02745134_01507"/>
<sequence length="74" mass="8826">MNKEQLINKMKDEYGRVILKDDGNKILAAPFKFYIQNGKYVITENVERTGNIELLKMSDEDKACRYFWNILHRN</sequence>
<organism evidence="1 2">
    <name type="scientific">Clostridium acidisoli DSM 12555</name>
    <dbReference type="NCBI Taxonomy" id="1121291"/>
    <lineage>
        <taxon>Bacteria</taxon>
        <taxon>Bacillati</taxon>
        <taxon>Bacillota</taxon>
        <taxon>Clostridia</taxon>
        <taxon>Eubacteriales</taxon>
        <taxon>Clostridiaceae</taxon>
        <taxon>Clostridium</taxon>
    </lineage>
</organism>
<proteinExistence type="predicted"/>